<organism evidence="1 2">
    <name type="scientific">Caerostris extrusa</name>
    <name type="common">Bark spider</name>
    <name type="synonym">Caerostris bankana</name>
    <dbReference type="NCBI Taxonomy" id="172846"/>
    <lineage>
        <taxon>Eukaryota</taxon>
        <taxon>Metazoa</taxon>
        <taxon>Ecdysozoa</taxon>
        <taxon>Arthropoda</taxon>
        <taxon>Chelicerata</taxon>
        <taxon>Arachnida</taxon>
        <taxon>Araneae</taxon>
        <taxon>Araneomorphae</taxon>
        <taxon>Entelegynae</taxon>
        <taxon>Araneoidea</taxon>
        <taxon>Araneidae</taxon>
        <taxon>Caerostris</taxon>
    </lineage>
</organism>
<proteinExistence type="predicted"/>
<evidence type="ECO:0000313" key="1">
    <source>
        <dbReference type="EMBL" id="GIX82043.1"/>
    </source>
</evidence>
<comment type="caution">
    <text evidence="1">The sequence shown here is derived from an EMBL/GenBank/DDBJ whole genome shotgun (WGS) entry which is preliminary data.</text>
</comment>
<protein>
    <recommendedName>
        <fullName evidence="3">LAGLIDADG homing endonuclease</fullName>
    </recommendedName>
</protein>
<dbReference type="EMBL" id="BPLR01003198">
    <property type="protein sequence ID" value="GIX82043.1"/>
    <property type="molecule type" value="Genomic_DNA"/>
</dbReference>
<reference evidence="1 2" key="1">
    <citation type="submission" date="2021-06" db="EMBL/GenBank/DDBJ databases">
        <title>Caerostris extrusa draft genome.</title>
        <authorList>
            <person name="Kono N."/>
            <person name="Arakawa K."/>
        </authorList>
    </citation>
    <scope>NUCLEOTIDE SEQUENCE [LARGE SCALE GENOMIC DNA]</scope>
</reference>
<dbReference type="AlphaFoldDB" id="A0AAV4NC30"/>
<evidence type="ECO:0000313" key="2">
    <source>
        <dbReference type="Proteomes" id="UP001054945"/>
    </source>
</evidence>
<sequence>MLITRPIKTHDLNYPLNGMQDTTINQYCSDLIEYVHKNNERPSVKDRRIPLSSTMPRVFIEVFIFCDLEEGILGRLRRFLGNARRFESSTLKKKKRTIARFTHCEELLNILARVK</sequence>
<gene>
    <name evidence="1" type="ORF">CEXT_523971</name>
</gene>
<name>A0AAV4NC30_CAEEX</name>
<evidence type="ECO:0008006" key="3">
    <source>
        <dbReference type="Google" id="ProtNLM"/>
    </source>
</evidence>
<accession>A0AAV4NC30</accession>
<keyword evidence="2" id="KW-1185">Reference proteome</keyword>
<dbReference type="Proteomes" id="UP001054945">
    <property type="component" value="Unassembled WGS sequence"/>
</dbReference>